<reference evidence="2" key="1">
    <citation type="submission" date="2015-09" db="EMBL/GenBank/DDBJ databases">
        <authorList>
            <consortium name="Pathogen Informatics"/>
        </authorList>
    </citation>
    <scope>NUCLEOTIDE SEQUENCE [LARGE SCALE GENOMIC DNA]</scope>
    <source>
        <strain evidence="2">Lake Konstanz</strain>
    </source>
</reference>
<keyword evidence="2" id="KW-1185">Reference proteome</keyword>
<feature type="non-terminal residue" evidence="1">
    <location>
        <position position="1"/>
    </location>
</feature>
<evidence type="ECO:0000313" key="2">
    <source>
        <dbReference type="Proteomes" id="UP000051952"/>
    </source>
</evidence>
<gene>
    <name evidence="1" type="ORF">BSAL_23905</name>
</gene>
<accession>A0A0S4JI95</accession>
<dbReference type="AlphaFoldDB" id="A0A0S4JI95"/>
<sequence>EEKAPSHFLFSAPSLVRSPWLWVLAFEERSVTAADFSSADGTRGPLARDFKECAERAFSGRDEAPFVVPASMGGDIDRLAAEFSALGILYCRVPLATAGSPQQAAQEMLMILRPLVVVAEATVRRLTAAFITQMGGSAEKYLLARHLDPLLFAAAERDALRKATTRAESAVTPNREQHRNRCHACGVVFTGRYKLHQQVCTKRKRPRTGTADQSP</sequence>
<organism evidence="1 2">
    <name type="scientific">Bodo saltans</name>
    <name type="common">Flagellated protozoan</name>
    <dbReference type="NCBI Taxonomy" id="75058"/>
    <lineage>
        <taxon>Eukaryota</taxon>
        <taxon>Discoba</taxon>
        <taxon>Euglenozoa</taxon>
        <taxon>Kinetoplastea</taxon>
        <taxon>Metakinetoplastina</taxon>
        <taxon>Eubodonida</taxon>
        <taxon>Bodonidae</taxon>
        <taxon>Bodo</taxon>
    </lineage>
</organism>
<protein>
    <submittedName>
        <fullName evidence="1">Uncharacterized protein</fullName>
    </submittedName>
</protein>
<dbReference type="EMBL" id="CYKH01001775">
    <property type="protein sequence ID" value="CUG89885.1"/>
    <property type="molecule type" value="Genomic_DNA"/>
</dbReference>
<dbReference type="Proteomes" id="UP000051952">
    <property type="component" value="Unassembled WGS sequence"/>
</dbReference>
<dbReference type="VEuPathDB" id="TriTrypDB:BSAL_23905"/>
<evidence type="ECO:0000313" key="1">
    <source>
        <dbReference type="EMBL" id="CUG89885.1"/>
    </source>
</evidence>
<proteinExistence type="predicted"/>
<name>A0A0S4JI95_BODSA</name>